<feature type="transmembrane region" description="Helical" evidence="5">
    <location>
        <begin position="156"/>
        <end position="175"/>
    </location>
</feature>
<evidence type="ECO:0000313" key="6">
    <source>
        <dbReference type="EMBL" id="MTJ03130.1"/>
    </source>
</evidence>
<feature type="transmembrane region" description="Helical" evidence="5">
    <location>
        <begin position="195"/>
        <end position="218"/>
    </location>
</feature>
<evidence type="ECO:0000256" key="2">
    <source>
        <dbReference type="ARBA" id="ARBA00022692"/>
    </source>
</evidence>
<protein>
    <recommendedName>
        <fullName evidence="8">Sulfate transporter family protein</fullName>
    </recommendedName>
</protein>
<sequence>MAFGVILSAFMRTLGQLGDARFRRVLLLGIVLTLALLVGASAAVFVLLQWAFGPEVTLPLLGPVTWLGDLLSWTSVFAMLALSIFLMIPVASAITSMFLEDVADAVEDRHYAHLPPAKPVPFGEALRDTISFLGVLIGANIMALFLYAIFSPLTPFIFYGMNGYLLGREYFTLVAMRREGRAGARQMMRENSLTIWVAGILMAVPLTIPIMNLLIPILGAASFTHIYHGLRKAGKSA</sequence>
<keyword evidence="4 5" id="KW-0472">Membrane</keyword>
<keyword evidence="3 5" id="KW-1133">Transmembrane helix</keyword>
<evidence type="ECO:0000256" key="3">
    <source>
        <dbReference type="ARBA" id="ARBA00022989"/>
    </source>
</evidence>
<gene>
    <name evidence="6" type="ORF">FH759_00370</name>
</gene>
<name>A0A7C9H9J7_9RHOB</name>
<dbReference type="Pfam" id="PF07264">
    <property type="entry name" value="EI24"/>
    <property type="match status" value="1"/>
</dbReference>
<proteinExistence type="predicted"/>
<evidence type="ECO:0000256" key="5">
    <source>
        <dbReference type="SAM" id="Phobius"/>
    </source>
</evidence>
<feature type="transmembrane region" description="Helical" evidence="5">
    <location>
        <begin position="25"/>
        <end position="50"/>
    </location>
</feature>
<organism evidence="6 7">
    <name type="scientific">Sediminimonas qiaohouensis</name>
    <dbReference type="NCBI Taxonomy" id="552061"/>
    <lineage>
        <taxon>Bacteria</taxon>
        <taxon>Pseudomonadati</taxon>
        <taxon>Pseudomonadota</taxon>
        <taxon>Alphaproteobacteria</taxon>
        <taxon>Rhodobacterales</taxon>
        <taxon>Roseobacteraceae</taxon>
        <taxon>Sediminimonas</taxon>
    </lineage>
</organism>
<dbReference type="InterPro" id="IPR059112">
    <property type="entry name" value="CysZ/EI24"/>
</dbReference>
<dbReference type="AlphaFoldDB" id="A0A7C9H9J7"/>
<accession>A0A7C9H9J7</accession>
<feature type="transmembrane region" description="Helical" evidence="5">
    <location>
        <begin position="70"/>
        <end position="91"/>
    </location>
</feature>
<feature type="transmembrane region" description="Helical" evidence="5">
    <location>
        <begin position="130"/>
        <end position="150"/>
    </location>
</feature>
<evidence type="ECO:0000256" key="1">
    <source>
        <dbReference type="ARBA" id="ARBA00004141"/>
    </source>
</evidence>
<evidence type="ECO:0000313" key="7">
    <source>
        <dbReference type="Proteomes" id="UP000483078"/>
    </source>
</evidence>
<dbReference type="Proteomes" id="UP000483078">
    <property type="component" value="Unassembled WGS sequence"/>
</dbReference>
<keyword evidence="2 5" id="KW-0812">Transmembrane</keyword>
<evidence type="ECO:0008006" key="8">
    <source>
        <dbReference type="Google" id="ProtNLM"/>
    </source>
</evidence>
<evidence type="ECO:0000256" key="4">
    <source>
        <dbReference type="ARBA" id="ARBA00023136"/>
    </source>
</evidence>
<comment type="subcellular location">
    <subcellularLocation>
        <location evidence="1">Membrane</location>
        <topology evidence="1">Multi-pass membrane protein</topology>
    </subcellularLocation>
</comment>
<reference evidence="6 7" key="1">
    <citation type="submission" date="2019-06" db="EMBL/GenBank/DDBJ databases">
        <title>Enrichment of Autotrophic Halophilic Microorganisms from Red Sea Brine Pool Using Microbial Electrosynthesis System.</title>
        <authorList>
            <person name="Alqahtani M.F."/>
            <person name="Bajracharya S."/>
            <person name="Katuri K.P."/>
            <person name="Ali M."/>
            <person name="Saikaly P.E."/>
        </authorList>
    </citation>
    <scope>NUCLEOTIDE SEQUENCE [LARGE SCALE GENOMIC DNA]</scope>
    <source>
        <strain evidence="6">MES6</strain>
    </source>
</reference>
<comment type="caution">
    <text evidence="6">The sequence shown here is derived from an EMBL/GenBank/DDBJ whole genome shotgun (WGS) entry which is preliminary data.</text>
</comment>
<dbReference type="EMBL" id="VENJ01000002">
    <property type="protein sequence ID" value="MTJ03130.1"/>
    <property type="molecule type" value="Genomic_DNA"/>
</dbReference>
<dbReference type="RefSeq" id="WP_273247574.1">
    <property type="nucleotide sequence ID" value="NZ_VENJ01000002.1"/>
</dbReference>